<evidence type="ECO:0000256" key="1">
    <source>
        <dbReference type="SAM" id="MobiDB-lite"/>
    </source>
</evidence>
<gene>
    <name evidence="4" type="primary">FMP27_3</name>
    <name evidence="4" type="ORF">VNI00_001317</name>
</gene>
<comment type="caution">
    <text evidence="4">The sequence shown here is derived from an EMBL/GenBank/DDBJ whole genome shotgun (WGS) entry which is preliminary data.</text>
</comment>
<feature type="compositionally biased region" description="Polar residues" evidence="1">
    <location>
        <begin position="268"/>
        <end position="280"/>
    </location>
</feature>
<dbReference type="Proteomes" id="UP001383192">
    <property type="component" value="Unassembled WGS sequence"/>
</dbReference>
<dbReference type="PANTHER" id="PTHR15678:SF6">
    <property type="entry name" value="BRIDGE-LIKE LIPID TRANSFER PROTEIN FAMILY MEMBER 2"/>
    <property type="match status" value="1"/>
</dbReference>
<evidence type="ECO:0000313" key="5">
    <source>
        <dbReference type="Proteomes" id="UP001383192"/>
    </source>
</evidence>
<proteinExistence type="predicted"/>
<dbReference type="SMART" id="SM01215">
    <property type="entry name" value="Fmp27_SW"/>
    <property type="match status" value="1"/>
</dbReference>
<accession>A0AAW0E884</accession>
<evidence type="ECO:0000259" key="3">
    <source>
        <dbReference type="SMART" id="SM01215"/>
    </source>
</evidence>
<dbReference type="EMBL" id="JAYKXP010000003">
    <property type="protein sequence ID" value="KAK7060551.1"/>
    <property type="molecule type" value="Genomic_DNA"/>
</dbReference>
<feature type="compositionally biased region" description="Low complexity" evidence="1">
    <location>
        <begin position="281"/>
        <end position="293"/>
    </location>
</feature>
<dbReference type="Pfam" id="PF10344">
    <property type="entry name" value="Hobbit"/>
    <property type="match status" value="1"/>
</dbReference>
<dbReference type="PANTHER" id="PTHR15678">
    <property type="entry name" value="ANTIGEN MLAA-22-RELATED"/>
    <property type="match status" value="1"/>
</dbReference>
<feature type="region of interest" description="Disordered" evidence="1">
    <location>
        <begin position="477"/>
        <end position="496"/>
    </location>
</feature>
<protein>
    <submittedName>
        <fullName evidence="4">Protein SABRE</fullName>
    </submittedName>
</protein>
<dbReference type="InterPro" id="IPR045167">
    <property type="entry name" value="Hobbit"/>
</dbReference>
<sequence length="1364" mass="152247">MEIEPIPPRPSSNIRHRRSMTAAAYNYTRQQFWHVISGLIIFLDPYVRPFVRTFVTEILRWFLSRIPVIISAVVFDVHNLNVRYIGKPDVELSVAKIELLTSLQFVRVRRRYVSDTRGHGTRAAKRLYSMAAWKSRLSGSIRRSWSNVVAEQEAKAKISLKLDDIVGSLPSAASIGRCKFLRLPGSISVDTSMAFDLKRRSLKTHSMNTNVSIGACYVELGPILAAMKSMDDNHDVHDIPEVDVADGMPTSSDGLSFLYIPSPTPSTFSLQSPRSPQSVASLSPLTPRSPRSPFLESISASILPRRHRYNPSMKLRDTQTKAMIAFLDSLQIHFSSISFISQPESDSQTNDSFTTSVENIVIKAEISDPQKNRLHSQWFGRNVHNEAFDSDVYSLSLSVDRLRVHRQSNEGRLRLLALNSVSWQLLTTQWPSPLLVTSPFLGGDPNAPTVVVRMTFGAVYITEDASAVSSYARRFERKQPKEAPLPSPSPSPASPPLPIPRVVLELECGPISGTLLIPQESRRIYRALEMKIDGVMASSHAQFINRFDQSGPATDQFDELPLTMLNSASLSLKSMFLRTRSDVTGYVSSDCVDNISYSPAEDQPLLSLETLEITCNNSALAVIKDDTQNTACVDLSTMDTNLSCFTDTVCVELWHPFVRDVLEQLITLIPVRPPQPSKVHGPKRPLSGSFTISFQKIILFVTAPDINPNDQMELSRGFSTSVTGLSAQWDAPGSRELTQLGKIRQNLYWENRSKLGLSEDLRARSTAVASSTISGIARLTLPRIVVRSAIATQYAPDDPLMGEEEDPALGKQRFLQIEGITFDYSQRNRVEDVKLHISYVQGMFSLTHVYSLMLASQTFKRFGDARVKPAGLAVPKDRRSFNANVIIGTVQVQCNLRKERVVCRFDRICVDSGMNKPLELSWERTFVWARIPAAVNRWDDGKGFKWKEIMAMQKWNVSLPLPLTGREISVNGDTVRIHIPFGFVLANLILDVSVTVKACKHLYNTTKCGRYFPVPEPEAEGPKSVPRITVRVAFLCFQAADDNLESKLSLIFRSGPKAAQCRAEREKAFMAKIHSIMASDGFPVASDDDAPWQFSSMHSVPVQEARSRLDRVHMLDWIMRLEHTKSEQTQMEEGVMKRFRGLYAKTNRIPNLVKVSAISDASPIFRASLSNLSLSIDKPSFSLDSLPDFLAQQGGLPKETAYSLLVPLHIRFSLSSLKATLRDYPLALAHISSPSEAPVTALEFETDLVIAEEMGPPSSVEWIDCSISNWDGRDSGSSLHLSIPKTIMPVKSYANPEIRVVTSETSSFSWGISYAAATHDLMRVVESLTSAPKDPSPPVGFWDKVQLPENYNLQLKLNLYFRCV</sequence>
<feature type="domain" description="FMP27 SW motif-containing RBG unit" evidence="3">
    <location>
        <begin position="1104"/>
        <end position="1205"/>
    </location>
</feature>
<name>A0AAW0E884_9AGAR</name>
<dbReference type="InterPro" id="IPR019441">
    <property type="entry name" value="FMP27/BLTP2/Hobbit_GFWDK_RBG"/>
</dbReference>
<organism evidence="4 5">
    <name type="scientific">Paramarasmius palmivorus</name>
    <dbReference type="NCBI Taxonomy" id="297713"/>
    <lineage>
        <taxon>Eukaryota</taxon>
        <taxon>Fungi</taxon>
        <taxon>Dikarya</taxon>
        <taxon>Basidiomycota</taxon>
        <taxon>Agaricomycotina</taxon>
        <taxon>Agaricomycetes</taxon>
        <taxon>Agaricomycetidae</taxon>
        <taxon>Agaricales</taxon>
        <taxon>Marasmiineae</taxon>
        <taxon>Marasmiaceae</taxon>
        <taxon>Paramarasmius</taxon>
    </lineage>
</organism>
<keyword evidence="5" id="KW-1185">Reference proteome</keyword>
<feature type="compositionally biased region" description="Pro residues" evidence="1">
    <location>
        <begin position="483"/>
        <end position="496"/>
    </location>
</feature>
<evidence type="ECO:0000313" key="4">
    <source>
        <dbReference type="EMBL" id="KAK7060551.1"/>
    </source>
</evidence>
<dbReference type="SMART" id="SM01214">
    <property type="entry name" value="Fmp27_GFWDK"/>
    <property type="match status" value="1"/>
</dbReference>
<dbReference type="InterPro" id="IPR019415">
    <property type="entry name" value="FMP27_SW_RBG"/>
</dbReference>
<feature type="region of interest" description="Disordered" evidence="1">
    <location>
        <begin position="268"/>
        <end position="293"/>
    </location>
</feature>
<feature type="domain" description="FMP27/BLTP2/Hobbit GFWDK motif-containing RBG unit" evidence="2">
    <location>
        <begin position="1223"/>
        <end position="1353"/>
    </location>
</feature>
<evidence type="ECO:0000259" key="2">
    <source>
        <dbReference type="SMART" id="SM01214"/>
    </source>
</evidence>
<reference evidence="4 5" key="1">
    <citation type="submission" date="2024-01" db="EMBL/GenBank/DDBJ databases">
        <title>A draft genome for a cacao thread blight-causing isolate of Paramarasmius palmivorus.</title>
        <authorList>
            <person name="Baruah I.K."/>
            <person name="Bukari Y."/>
            <person name="Amoako-Attah I."/>
            <person name="Meinhardt L.W."/>
            <person name="Bailey B.A."/>
            <person name="Cohen S.P."/>
        </authorList>
    </citation>
    <scope>NUCLEOTIDE SEQUENCE [LARGE SCALE GENOMIC DNA]</scope>
    <source>
        <strain evidence="4 5">GH-12</strain>
    </source>
</reference>